<gene>
    <name evidence="2" type="ORF">CEUSTIGMA_g1387.t1</name>
</gene>
<evidence type="ECO:0000313" key="3">
    <source>
        <dbReference type="Proteomes" id="UP000232323"/>
    </source>
</evidence>
<protein>
    <submittedName>
        <fullName evidence="2">Uncharacterized protein</fullName>
    </submittedName>
</protein>
<dbReference type="Proteomes" id="UP000232323">
    <property type="component" value="Unassembled WGS sequence"/>
</dbReference>
<reference evidence="2 3" key="1">
    <citation type="submission" date="2017-08" db="EMBL/GenBank/DDBJ databases">
        <title>Acidophilic green algal genome provides insights into adaptation to an acidic environment.</title>
        <authorList>
            <person name="Hirooka S."/>
            <person name="Hirose Y."/>
            <person name="Kanesaki Y."/>
            <person name="Higuchi S."/>
            <person name="Fujiwara T."/>
            <person name="Onuma R."/>
            <person name="Era A."/>
            <person name="Ohbayashi R."/>
            <person name="Uzuka A."/>
            <person name="Nozaki H."/>
            <person name="Yoshikawa H."/>
            <person name="Miyagishima S.Y."/>
        </authorList>
    </citation>
    <scope>NUCLEOTIDE SEQUENCE [LARGE SCALE GENOMIC DNA]</scope>
    <source>
        <strain evidence="2 3">NIES-2499</strain>
    </source>
</reference>
<feature type="region of interest" description="Disordered" evidence="1">
    <location>
        <begin position="1134"/>
        <end position="1190"/>
    </location>
</feature>
<feature type="compositionally biased region" description="Low complexity" evidence="1">
    <location>
        <begin position="312"/>
        <end position="329"/>
    </location>
</feature>
<evidence type="ECO:0000256" key="1">
    <source>
        <dbReference type="SAM" id="MobiDB-lite"/>
    </source>
</evidence>
<feature type="region of interest" description="Disordered" evidence="1">
    <location>
        <begin position="572"/>
        <end position="626"/>
    </location>
</feature>
<feature type="compositionally biased region" description="Polar residues" evidence="1">
    <location>
        <begin position="711"/>
        <end position="726"/>
    </location>
</feature>
<feature type="region of interest" description="Disordered" evidence="1">
    <location>
        <begin position="655"/>
        <end position="726"/>
    </location>
</feature>
<feature type="compositionally biased region" description="Polar residues" evidence="1">
    <location>
        <begin position="125"/>
        <end position="138"/>
    </location>
</feature>
<comment type="caution">
    <text evidence="2">The sequence shown here is derived from an EMBL/GenBank/DDBJ whole genome shotgun (WGS) entry which is preliminary data.</text>
</comment>
<dbReference type="EMBL" id="BEGY01000005">
    <property type="protein sequence ID" value="GAX73937.1"/>
    <property type="molecule type" value="Genomic_DNA"/>
</dbReference>
<proteinExistence type="predicted"/>
<evidence type="ECO:0000313" key="2">
    <source>
        <dbReference type="EMBL" id="GAX73937.1"/>
    </source>
</evidence>
<accession>A0A250WSW9</accession>
<feature type="compositionally biased region" description="Low complexity" evidence="1">
    <location>
        <begin position="1060"/>
        <end position="1069"/>
    </location>
</feature>
<feature type="region of interest" description="Disordered" evidence="1">
    <location>
        <begin position="274"/>
        <end position="331"/>
    </location>
</feature>
<feature type="compositionally biased region" description="Polar residues" evidence="1">
    <location>
        <begin position="679"/>
        <end position="690"/>
    </location>
</feature>
<feature type="region of interest" description="Disordered" evidence="1">
    <location>
        <begin position="1298"/>
        <end position="1324"/>
    </location>
</feature>
<sequence>MKTCPAMYSDVEISVLDKSPADLSTSNLRLPLDKIKRQQNSARPEIMGVAYIDNLLEELHKLDQEIDAPRTFSSPQQFLHQLHRITHDMESLVRGIQSSLLEGSHCETVPAATRMKGDMQHRPSPATSGPLTTSSHSDGTADFPSVPLAPSSPQDSKPLAPATLTTVSGCAFGTPLSSQAVNEDHIQIVQDVIDSHRKALSNLQVALRSAEKQFSTNGEGEDRKRQHQHLRQSLSSVCKKLLATPQLLAAYPASLESRDKAPAITVLVSPSHTDNIASSKEDSQVGHNPARASMGGLLPPKELPLSEVPTLSSGNSVQASSSASTGQQQKPKRLLDALNQAFPEEEDAVSSTPAILMSSTLKPMWRPPKNSLQSPSTLSPCPPKTGPLGRKIRSLLHEMPTPQRICPAVRQNQTTTSPLIATAADIQQIRTFRPWKLGRVGKVEAPLTQLQSLRDDGSCEPDHEQRMPEGLLQGALQELGRAVGTGEACSSGSDHGRLSALVQLLLGEPETDGVPVLNMENNIAGGQATDRLASGGDTNIKIGVEVNHHPAFKQELQTPPESPVAWIMEAPAAPHNNPHNNTPPHPSSSSVMHPTHHHATLPFRTQPAELFSPGKRSRLDKGYSSPSHALRQLHLQQQYKNSASKFKERQSPISVPCVLKSPPTTTAHSLLKKGHQPRSPLSPSLQNHQMTECKKLTVSKGSQRKAAGSRMQATTPPRSQLKSSMRGATSTHREEYAIFDHQPLLEVEAAATSQTALARPYYLQAIQHALPGEDSQDLTGFEDEEGSPSIFGGKVSAQRAVASQAKDISSKSPTAARVWDDSSDESCISSSAYLLSPIADLRAKYSAVSIRPEALSSKVPPGITSCRSQGASTYEAAAAGVKAVSSAADSFFPDLSGLAFQPSSSAFTVGQSSQLSSALHPMIAPLQLSPPTAGLPVAANQQSILAPLEPLTALPAAADAASPGVVLDIIETWARNAYLEVKSQLLGSVLASPSMSPFYLHPASSPIPPHTLLHPSHTLPEALIGYAPIHMKLDIAALSPQSSGMVPHPERQMGSTRMFSESSAETEASITGKPDAEVGHHSGTEVLLPSQRHANVEQLPPGLEGAAAGSHLHQGISHFEGAWVAGRVAEDSHTAGARWGSSGGANEPEGSHTAGARWGSSGGANEPEGSHTAGAWWGSSGGANEPEGHHRNLLLNSVDHDLTHRHGEGGLATPLRACNNPADNTYMPHLLAGDGVSQPCQSSFQLLCSDAHLTCPSTTVTPGPCDLNTSAATASPSTGGSTLACEISARCSTDLLGYSTPTGSGHGGQHSSEEGDEDEDIGTVQSRESKHPTKLYPEAHLLQGGDSNFEFHTNQSLIQSSVLCAALSSTETTPSALAPALVTWSLNSKMSPVKNSQHQLQQTTSPHMLPVLEGSYQPAPTDFWRMRLLQVLQKHQQQEAEAPRRAHISCDESSPPDFALTQSAAGPWNEDTIEMGQKNATQIEPSAVPALAPRKKLGRMEAGTWTLVLPHTDLSLMGETQASATKEPELVEIEGKAKDLTRGWRAKLGIMRRPKERVDRGVVEREIEVQKRLQKLEGDKKNYAPLWKKIAGRF</sequence>
<feature type="region of interest" description="Disordered" evidence="1">
    <location>
        <begin position="115"/>
        <end position="161"/>
    </location>
</feature>
<feature type="region of interest" description="Disordered" evidence="1">
    <location>
        <begin position="1042"/>
        <end position="1081"/>
    </location>
</feature>
<name>A0A250WSW9_9CHLO</name>
<keyword evidence="3" id="KW-1185">Reference proteome</keyword>
<organism evidence="2 3">
    <name type="scientific">Chlamydomonas eustigma</name>
    <dbReference type="NCBI Taxonomy" id="1157962"/>
    <lineage>
        <taxon>Eukaryota</taxon>
        <taxon>Viridiplantae</taxon>
        <taxon>Chlorophyta</taxon>
        <taxon>core chlorophytes</taxon>
        <taxon>Chlorophyceae</taxon>
        <taxon>CS clade</taxon>
        <taxon>Chlamydomonadales</taxon>
        <taxon>Chlamydomonadaceae</taxon>
        <taxon>Chlamydomonas</taxon>
    </lineage>
</organism>